<dbReference type="Pfam" id="PF00126">
    <property type="entry name" value="HTH_1"/>
    <property type="match status" value="1"/>
</dbReference>
<dbReference type="RefSeq" id="WP_090078294.1">
    <property type="nucleotide sequence ID" value="NZ_FOQT01000001.1"/>
</dbReference>
<keyword evidence="3 6" id="KW-0238">DNA-binding</keyword>
<comment type="similarity">
    <text evidence="1">Belongs to the LysR transcriptional regulatory family.</text>
</comment>
<dbReference type="PANTHER" id="PTHR30126:SF5">
    <property type="entry name" value="HTH-TYPE TRANSCRIPTIONAL ACTIVATOR CMPR"/>
    <property type="match status" value="1"/>
</dbReference>
<dbReference type="PANTHER" id="PTHR30126">
    <property type="entry name" value="HTH-TYPE TRANSCRIPTIONAL REGULATOR"/>
    <property type="match status" value="1"/>
</dbReference>
<proteinExistence type="inferred from homology"/>
<dbReference type="AlphaFoldDB" id="A0A1I3CZG7"/>
<dbReference type="SUPFAM" id="SSF53850">
    <property type="entry name" value="Periplasmic binding protein-like II"/>
    <property type="match status" value="1"/>
</dbReference>
<dbReference type="EMBL" id="FOQT01000001">
    <property type="protein sequence ID" value="SFH79930.1"/>
    <property type="molecule type" value="Genomic_DNA"/>
</dbReference>
<feature type="domain" description="HTH lysR-type" evidence="5">
    <location>
        <begin position="1"/>
        <end position="60"/>
    </location>
</feature>
<dbReference type="OrthoDB" id="9785745at2"/>
<dbReference type="SUPFAM" id="SSF46785">
    <property type="entry name" value="Winged helix' DNA-binding domain"/>
    <property type="match status" value="1"/>
</dbReference>
<evidence type="ECO:0000256" key="4">
    <source>
        <dbReference type="ARBA" id="ARBA00023163"/>
    </source>
</evidence>
<evidence type="ECO:0000256" key="2">
    <source>
        <dbReference type="ARBA" id="ARBA00023015"/>
    </source>
</evidence>
<protein>
    <submittedName>
        <fullName evidence="6">DNA-binding transcriptional regulator, LysR family</fullName>
    </submittedName>
</protein>
<evidence type="ECO:0000259" key="5">
    <source>
        <dbReference type="PROSITE" id="PS50931"/>
    </source>
</evidence>
<evidence type="ECO:0000256" key="3">
    <source>
        <dbReference type="ARBA" id="ARBA00023125"/>
    </source>
</evidence>
<reference evidence="6 7" key="1">
    <citation type="submission" date="2016-10" db="EMBL/GenBank/DDBJ databases">
        <authorList>
            <person name="de Groot N.N."/>
        </authorList>
    </citation>
    <scope>NUCLEOTIDE SEQUENCE [LARGE SCALE GENOMIC DNA]</scope>
    <source>
        <strain evidence="6 7">DSM 26000</strain>
    </source>
</reference>
<keyword evidence="4" id="KW-0804">Transcription</keyword>
<organism evidence="6 7">
    <name type="scientific">Halpernia frigidisoli</name>
    <dbReference type="NCBI Taxonomy" id="1125876"/>
    <lineage>
        <taxon>Bacteria</taxon>
        <taxon>Pseudomonadati</taxon>
        <taxon>Bacteroidota</taxon>
        <taxon>Flavobacteriia</taxon>
        <taxon>Flavobacteriales</taxon>
        <taxon>Weeksellaceae</taxon>
        <taxon>Chryseobacterium group</taxon>
        <taxon>Halpernia</taxon>
    </lineage>
</organism>
<dbReference type="PROSITE" id="PS50931">
    <property type="entry name" value="HTH_LYSR"/>
    <property type="match status" value="1"/>
</dbReference>
<dbReference type="Pfam" id="PF03466">
    <property type="entry name" value="LysR_substrate"/>
    <property type="match status" value="1"/>
</dbReference>
<dbReference type="Gene3D" id="3.40.190.10">
    <property type="entry name" value="Periplasmic binding protein-like II"/>
    <property type="match status" value="2"/>
</dbReference>
<dbReference type="STRING" id="1125876.SAMN05443292_0173"/>
<name>A0A1I3CZG7_9FLAO</name>
<gene>
    <name evidence="6" type="ORF">SAMN05443292_0173</name>
</gene>
<evidence type="ECO:0000313" key="7">
    <source>
        <dbReference type="Proteomes" id="UP000198931"/>
    </source>
</evidence>
<dbReference type="GO" id="GO:0000976">
    <property type="term" value="F:transcription cis-regulatory region binding"/>
    <property type="evidence" value="ECO:0007669"/>
    <property type="project" value="TreeGrafter"/>
</dbReference>
<dbReference type="Proteomes" id="UP000198931">
    <property type="component" value="Unassembled WGS sequence"/>
</dbReference>
<dbReference type="InterPro" id="IPR036390">
    <property type="entry name" value="WH_DNA-bd_sf"/>
</dbReference>
<sequence length="305" mass="34850">MNYTLNQLRVFLKIVQTESVTKASEELFLSQPAVSIQLKNFQDQFPIPLTEVVGRKIQITDFGREIAESAEQILQQVQAIDFKTAAYKGLLAGRLRISIVSTAKYVMPYFLTDFMNLHPEVKLQMDVTNKQKVIESLENNEIDFALVSLLPSKMKVEKLDLLDNNLYLVGKTGIDFKPDQKVEEIFKNLPLIFREEGSGTRQTMEKFIEDQNLTVIKRMELATNEAVKQSILAGLGFSIMPLIGLRNELETGKLQIIPCPGLPITTEWQLIWREGKKHSPVSEEFLAYLKIHKEEIIADKFAWCN</sequence>
<dbReference type="InterPro" id="IPR036388">
    <property type="entry name" value="WH-like_DNA-bd_sf"/>
</dbReference>
<keyword evidence="7" id="KW-1185">Reference proteome</keyword>
<accession>A0A1I3CZG7</accession>
<dbReference type="InterPro" id="IPR000847">
    <property type="entry name" value="LysR_HTH_N"/>
</dbReference>
<evidence type="ECO:0000313" key="6">
    <source>
        <dbReference type="EMBL" id="SFH79930.1"/>
    </source>
</evidence>
<keyword evidence="2" id="KW-0805">Transcription regulation</keyword>
<dbReference type="InterPro" id="IPR005119">
    <property type="entry name" value="LysR_subst-bd"/>
</dbReference>
<dbReference type="GO" id="GO:0003700">
    <property type="term" value="F:DNA-binding transcription factor activity"/>
    <property type="evidence" value="ECO:0007669"/>
    <property type="project" value="InterPro"/>
</dbReference>
<dbReference type="Gene3D" id="1.10.10.10">
    <property type="entry name" value="Winged helix-like DNA-binding domain superfamily/Winged helix DNA-binding domain"/>
    <property type="match status" value="1"/>
</dbReference>
<evidence type="ECO:0000256" key="1">
    <source>
        <dbReference type="ARBA" id="ARBA00009437"/>
    </source>
</evidence>